<name>A0A1A8BX08_NOTKA</name>
<organism evidence="5">
    <name type="scientific">Nothobranchius kadleci</name>
    <name type="common">African annual killifish</name>
    <dbReference type="NCBI Taxonomy" id="1051664"/>
    <lineage>
        <taxon>Eukaryota</taxon>
        <taxon>Metazoa</taxon>
        <taxon>Chordata</taxon>
        <taxon>Craniata</taxon>
        <taxon>Vertebrata</taxon>
        <taxon>Euteleostomi</taxon>
        <taxon>Actinopterygii</taxon>
        <taxon>Neopterygii</taxon>
        <taxon>Teleostei</taxon>
        <taxon>Neoteleostei</taxon>
        <taxon>Acanthomorphata</taxon>
        <taxon>Ovalentaria</taxon>
        <taxon>Atherinomorphae</taxon>
        <taxon>Cyprinodontiformes</taxon>
        <taxon>Nothobranchiidae</taxon>
        <taxon>Nothobranchius</taxon>
    </lineage>
</organism>
<evidence type="ECO:0000259" key="4">
    <source>
        <dbReference type="PROSITE" id="PS50853"/>
    </source>
</evidence>
<dbReference type="InterPro" id="IPR050650">
    <property type="entry name" value="Type-II_Cytokine-TF_Rcpt"/>
</dbReference>
<feature type="signal peptide" evidence="3">
    <location>
        <begin position="1"/>
        <end position="16"/>
    </location>
</feature>
<dbReference type="EMBL" id="HADZ01007089">
    <property type="protein sequence ID" value="SBP71030.1"/>
    <property type="molecule type" value="Transcribed_RNA"/>
</dbReference>
<accession>A0A1A8BX08</accession>
<feature type="domain" description="Fibronectin type-III" evidence="4">
    <location>
        <begin position="19"/>
        <end position="108"/>
    </location>
</feature>
<dbReference type="GO" id="GO:0004896">
    <property type="term" value="F:cytokine receptor activity"/>
    <property type="evidence" value="ECO:0007669"/>
    <property type="project" value="TreeGrafter"/>
</dbReference>
<feature type="region of interest" description="Disordered" evidence="1">
    <location>
        <begin position="460"/>
        <end position="522"/>
    </location>
</feature>
<dbReference type="InterPro" id="IPR013783">
    <property type="entry name" value="Ig-like_fold"/>
</dbReference>
<dbReference type="Pfam" id="PF01108">
    <property type="entry name" value="Tissue_fac"/>
    <property type="match status" value="1"/>
</dbReference>
<dbReference type="PANTHER" id="PTHR20859">
    <property type="entry name" value="INTERFERON/INTERLEUKIN RECEPTOR"/>
    <property type="match status" value="1"/>
</dbReference>
<gene>
    <name evidence="5" type="primary">CRFB1</name>
</gene>
<dbReference type="PANTHER" id="PTHR20859:SF53">
    <property type="entry name" value="INTERLEUKIN-22 RECEPTOR SUBUNIT ALPHA-1"/>
    <property type="match status" value="1"/>
</dbReference>
<feature type="compositionally biased region" description="Basic and acidic residues" evidence="1">
    <location>
        <begin position="494"/>
        <end position="511"/>
    </location>
</feature>
<reference evidence="5" key="1">
    <citation type="submission" date="2016-05" db="EMBL/GenBank/DDBJ databases">
        <authorList>
            <person name="Lavstsen T."/>
            <person name="Jespersen J.S."/>
        </authorList>
    </citation>
    <scope>NUCLEOTIDE SEQUENCE</scope>
    <source>
        <tissue evidence="5">Brain</tissue>
    </source>
</reference>
<dbReference type="AlphaFoldDB" id="A0A1A8BX08"/>
<keyword evidence="5" id="KW-0675">Receptor</keyword>
<feature type="transmembrane region" description="Helical" evidence="2">
    <location>
        <begin position="211"/>
        <end position="234"/>
    </location>
</feature>
<dbReference type="CDD" id="cd00063">
    <property type="entry name" value="FN3"/>
    <property type="match status" value="1"/>
</dbReference>
<evidence type="ECO:0000256" key="2">
    <source>
        <dbReference type="SAM" id="Phobius"/>
    </source>
</evidence>
<dbReference type="PROSITE" id="PS50853">
    <property type="entry name" value="FN3"/>
    <property type="match status" value="1"/>
</dbReference>
<evidence type="ECO:0000256" key="1">
    <source>
        <dbReference type="SAM" id="MobiDB-lite"/>
    </source>
</evidence>
<dbReference type="Pfam" id="PF09294">
    <property type="entry name" value="Interfer-bind"/>
    <property type="match status" value="1"/>
</dbReference>
<dbReference type="SUPFAM" id="SSF49265">
    <property type="entry name" value="Fibronectin type III"/>
    <property type="match status" value="2"/>
</dbReference>
<keyword evidence="2" id="KW-1133">Transmembrane helix</keyword>
<proteinExistence type="predicted"/>
<keyword evidence="2" id="KW-0472">Membrane</keyword>
<reference evidence="5" key="2">
    <citation type="submission" date="2016-06" db="EMBL/GenBank/DDBJ databases">
        <title>The genome of a short-lived fish provides insights into sex chromosome evolution and the genetic control of aging.</title>
        <authorList>
            <person name="Reichwald K."/>
            <person name="Felder M."/>
            <person name="Petzold A."/>
            <person name="Koch P."/>
            <person name="Groth M."/>
            <person name="Platzer M."/>
        </authorList>
    </citation>
    <scope>NUCLEOTIDE SEQUENCE</scope>
    <source>
        <tissue evidence="5">Brain</tissue>
    </source>
</reference>
<feature type="compositionally biased region" description="Acidic residues" evidence="1">
    <location>
        <begin position="460"/>
        <end position="484"/>
    </location>
</feature>
<dbReference type="GO" id="GO:0005886">
    <property type="term" value="C:plasma membrane"/>
    <property type="evidence" value="ECO:0007669"/>
    <property type="project" value="TreeGrafter"/>
</dbReference>
<protein>
    <submittedName>
        <fullName evidence="5">Cytokine receptor family member b1</fullName>
    </submittedName>
</protein>
<dbReference type="Gene3D" id="2.60.40.10">
    <property type="entry name" value="Immunoglobulins"/>
    <property type="match status" value="1"/>
</dbReference>
<feature type="compositionally biased region" description="Acidic residues" evidence="1">
    <location>
        <begin position="292"/>
        <end position="301"/>
    </location>
</feature>
<feature type="chain" id="PRO_5008367089" evidence="3">
    <location>
        <begin position="17"/>
        <end position="602"/>
    </location>
</feature>
<evidence type="ECO:0000313" key="5">
    <source>
        <dbReference type="EMBL" id="SBP71030.1"/>
    </source>
</evidence>
<dbReference type="InterPro" id="IPR003961">
    <property type="entry name" value="FN3_dom"/>
</dbReference>
<keyword evidence="2" id="KW-0812">Transmembrane</keyword>
<keyword evidence="3" id="KW-0732">Signal</keyword>
<evidence type="ECO:0000256" key="3">
    <source>
        <dbReference type="SAM" id="SignalP"/>
    </source>
</evidence>
<dbReference type="InterPro" id="IPR015373">
    <property type="entry name" value="Interferon/interleukin_rcp_dom"/>
</dbReference>
<feature type="region of interest" description="Disordered" evidence="1">
    <location>
        <begin position="276"/>
        <end position="330"/>
    </location>
</feature>
<sequence>MNPLSVLFLLASGVVSLPAPANLSVSSQNLHHVLRWDPGPGSPPGTQYRIYRGVSPKPMKRLPKATNQTWFQIKLNPEKRYKLAVEAFYNQTSSPMSNSIPFYPASETVIGPPGVSLAGCGTCIQGNISHPVFDSQSEVPFAPHFSVMWRKKTENNQQELETQKKSFTLRHLEKGVEYCIRVNTKIRINKHTLPSNWTCSFTSPPKPQTDMLVFAVVAVVLLVGAVVLWFGLYYTGFICKVKKALPRGLMMALWHDPFLTLDWTVSDPISISSKTRNLRKPVPVSHPHGDTDSELDDEEEDRINPYMDRDPELSSGKGSDQGSANPKLEVLKDSGSLLVRPCTKMEELQMDRYETKSGGDCLLQEAGPAGVQEQITDEKQEEVQDISGNVNLFSVTLASLAPYDEEEEQDSTDFLRVCSVNLLGQAATQTKQNHPCPLNPEGKVSGYDSRCVDTWIHTDDEEEEEEEDDDEEGCSNESPGDEEGRELLSNGVGGEHHSDDKQLNEEWHSDGSGEEQVSEADHHDSIFSRLEELRFDLEQQMGFEKFIEAYNKIKAIHEDEDESIELGSSLVSNILGTEHQHLYPNILHLVMADGAYQEDNNE</sequence>
<dbReference type="InterPro" id="IPR036116">
    <property type="entry name" value="FN3_sf"/>
</dbReference>